<dbReference type="KEGG" id="ffu:CLAFUR5_05328"/>
<dbReference type="OMA" id="MMENQAH"/>
<accession>A0A9Q8LG63</accession>
<organism evidence="2 3">
    <name type="scientific">Passalora fulva</name>
    <name type="common">Tomato leaf mold</name>
    <name type="synonym">Cladosporium fulvum</name>
    <dbReference type="NCBI Taxonomy" id="5499"/>
    <lineage>
        <taxon>Eukaryota</taxon>
        <taxon>Fungi</taxon>
        <taxon>Dikarya</taxon>
        <taxon>Ascomycota</taxon>
        <taxon>Pezizomycotina</taxon>
        <taxon>Dothideomycetes</taxon>
        <taxon>Dothideomycetidae</taxon>
        <taxon>Mycosphaerellales</taxon>
        <taxon>Mycosphaerellaceae</taxon>
        <taxon>Fulvia</taxon>
    </lineage>
</organism>
<name>A0A9Q8LG63_PASFU</name>
<gene>
    <name evidence="2" type="ORF">CLAFUR5_05328</name>
</gene>
<reference evidence="2" key="2">
    <citation type="journal article" date="2022" name="Microb. Genom.">
        <title>A chromosome-scale genome assembly of the tomato pathogen Cladosporium fulvum reveals a compartmentalized genome architecture and the presence of a dispensable chromosome.</title>
        <authorList>
            <person name="Zaccaron A.Z."/>
            <person name="Chen L.H."/>
            <person name="Samaras A."/>
            <person name="Stergiopoulos I."/>
        </authorList>
    </citation>
    <scope>NUCLEOTIDE SEQUENCE</scope>
    <source>
        <strain evidence="2">Race5_Kim</strain>
    </source>
</reference>
<evidence type="ECO:0000313" key="3">
    <source>
        <dbReference type="Proteomes" id="UP000756132"/>
    </source>
</evidence>
<dbReference type="RefSeq" id="XP_047761146.1">
    <property type="nucleotide sequence ID" value="XM_047904476.1"/>
</dbReference>
<evidence type="ECO:0000256" key="1">
    <source>
        <dbReference type="SAM" id="MobiDB-lite"/>
    </source>
</evidence>
<dbReference type="GeneID" id="71985206"/>
<dbReference type="OrthoDB" id="10469874at2759"/>
<evidence type="ECO:0000313" key="2">
    <source>
        <dbReference type="EMBL" id="UJO16780.1"/>
    </source>
</evidence>
<feature type="compositionally biased region" description="Basic and acidic residues" evidence="1">
    <location>
        <begin position="299"/>
        <end position="309"/>
    </location>
</feature>
<dbReference type="EMBL" id="CP090166">
    <property type="protein sequence ID" value="UJO16780.1"/>
    <property type="molecule type" value="Genomic_DNA"/>
</dbReference>
<proteinExistence type="predicted"/>
<protein>
    <submittedName>
        <fullName evidence="2">Uncharacterized protein</fullName>
    </submittedName>
</protein>
<reference evidence="2" key="1">
    <citation type="submission" date="2021-12" db="EMBL/GenBank/DDBJ databases">
        <authorList>
            <person name="Zaccaron A."/>
            <person name="Stergiopoulos I."/>
        </authorList>
    </citation>
    <scope>NUCLEOTIDE SEQUENCE</scope>
    <source>
        <strain evidence="2">Race5_Kim</strain>
    </source>
</reference>
<sequence>MLAVIVEPANDPHFLIVVADFRAFEAEIAHRTQFFPSLLFRISHNTQSPATSPPDTVLVSNNSISSDRLLHYTYHKTPPTLLQSNSRATMNTGHYPSFIQISCFNSDRKPVDLRPNEPVEQLVRAYHLIDTLVKAQAPFYHGGHTLNPIFINGYVHIPAASYIFDCIQTRVPGRPSIEELKFCMRDINAPPTLDAITGLHATLWAVGIRQTYINTDIYWWLLQYAKRPLSLAEFSMIAYRCHLDGKLVQHMMENQAHIALDDKLPDIIPIADWCFASGLSIQLQKSGLKAGAKRAKDRARLAKEAEGKSMRHGGKPSKVKRTEERQKRFWPALGES</sequence>
<feature type="region of interest" description="Disordered" evidence="1">
    <location>
        <begin position="299"/>
        <end position="336"/>
    </location>
</feature>
<dbReference type="Proteomes" id="UP000756132">
    <property type="component" value="Chromosome 4"/>
</dbReference>
<dbReference type="AlphaFoldDB" id="A0A9Q8LG63"/>
<feature type="compositionally biased region" description="Basic residues" evidence="1">
    <location>
        <begin position="310"/>
        <end position="319"/>
    </location>
</feature>
<keyword evidence="3" id="KW-1185">Reference proteome</keyword>